<dbReference type="EMBL" id="SMDC01000003">
    <property type="protein sequence ID" value="TCW36848.1"/>
    <property type="molecule type" value="Genomic_DNA"/>
</dbReference>
<proteinExistence type="predicted"/>
<evidence type="ECO:0000313" key="2">
    <source>
        <dbReference type="Proteomes" id="UP000295247"/>
    </source>
</evidence>
<comment type="caution">
    <text evidence="1">The sequence shown here is derived from an EMBL/GenBank/DDBJ whole genome shotgun (WGS) entry which is preliminary data.</text>
</comment>
<evidence type="ECO:0000313" key="1">
    <source>
        <dbReference type="EMBL" id="TCW36848.1"/>
    </source>
</evidence>
<dbReference type="AlphaFoldDB" id="A0A4R4ACQ2"/>
<sequence length="122" mass="13683">MERFALARVALAAQTLQSRLGIAELADCCASIDRVLWHDGAEGELYCLWGQFLVRRECLRGGVRFALPECPNALAWTLTETIDGGAVMIHCTIARHDPEPEFVESIETFVEDWRIGLERCFG</sequence>
<dbReference type="RefSeq" id="WP_132228970.1">
    <property type="nucleotide sequence ID" value="NZ_NRRH01000014.1"/>
</dbReference>
<reference evidence="1 2" key="1">
    <citation type="submission" date="2019-03" db="EMBL/GenBank/DDBJ databases">
        <title>Genomic Encyclopedia of Type Strains, Phase IV (KMG-IV): sequencing the most valuable type-strain genomes for metagenomic binning, comparative biology and taxonomic classification.</title>
        <authorList>
            <person name="Goeker M."/>
        </authorList>
    </citation>
    <scope>NUCLEOTIDE SEQUENCE [LARGE SCALE GENOMIC DNA]</scope>
    <source>
        <strain evidence="1 2">DSM 203</strain>
    </source>
</reference>
<name>A0A4R4ACQ2_MARGR</name>
<accession>A0A4R4ACQ2</accession>
<dbReference type="Proteomes" id="UP000295247">
    <property type="component" value="Unassembled WGS sequence"/>
</dbReference>
<gene>
    <name evidence="1" type="ORF">EDC29_10340</name>
</gene>
<protein>
    <submittedName>
        <fullName evidence="1">Uncharacterized protein</fullName>
    </submittedName>
</protein>
<organism evidence="1 2">
    <name type="scientific">Marichromatium gracile</name>
    <name type="common">Chromatium gracile</name>
    <dbReference type="NCBI Taxonomy" id="1048"/>
    <lineage>
        <taxon>Bacteria</taxon>
        <taxon>Pseudomonadati</taxon>
        <taxon>Pseudomonadota</taxon>
        <taxon>Gammaproteobacteria</taxon>
        <taxon>Chromatiales</taxon>
        <taxon>Chromatiaceae</taxon>
        <taxon>Marichromatium</taxon>
    </lineage>
</organism>